<evidence type="ECO:0000256" key="2">
    <source>
        <dbReference type="PROSITE-ProRule" id="PRU00504"/>
    </source>
</evidence>
<keyword evidence="1" id="KW-0677">Repeat</keyword>
<feature type="signal peptide" evidence="3">
    <location>
        <begin position="1"/>
        <end position="19"/>
    </location>
</feature>
<keyword evidence="3" id="KW-0732">Signal</keyword>
<feature type="repeat" description="NHL" evidence="2">
    <location>
        <begin position="198"/>
        <end position="229"/>
    </location>
</feature>
<dbReference type="SUPFAM" id="SSF63829">
    <property type="entry name" value="Calcium-dependent phosphotriesterase"/>
    <property type="match status" value="1"/>
</dbReference>
<protein>
    <recommendedName>
        <fullName evidence="4">Teneurin NHL domain-containing protein</fullName>
    </recommendedName>
</protein>
<dbReference type="PANTHER" id="PTHR46388">
    <property type="entry name" value="NHL REPEAT-CONTAINING PROTEIN 2"/>
    <property type="match status" value="1"/>
</dbReference>
<evidence type="ECO:0000313" key="5">
    <source>
        <dbReference type="EMBL" id="KAL0487419.1"/>
    </source>
</evidence>
<dbReference type="Proteomes" id="UP001431209">
    <property type="component" value="Unassembled WGS sequence"/>
</dbReference>
<dbReference type="Pfam" id="PF25021">
    <property type="entry name" value="TEN_NHL"/>
    <property type="match status" value="2"/>
</dbReference>
<feature type="non-terminal residue" evidence="5">
    <location>
        <position position="506"/>
    </location>
</feature>
<evidence type="ECO:0000256" key="3">
    <source>
        <dbReference type="SAM" id="SignalP"/>
    </source>
</evidence>
<evidence type="ECO:0000256" key="1">
    <source>
        <dbReference type="ARBA" id="ARBA00022737"/>
    </source>
</evidence>
<evidence type="ECO:0000313" key="6">
    <source>
        <dbReference type="Proteomes" id="UP001431209"/>
    </source>
</evidence>
<keyword evidence="6" id="KW-1185">Reference proteome</keyword>
<accession>A0AAW2ZDI8</accession>
<dbReference type="EMBL" id="JAOPGA020001339">
    <property type="protein sequence ID" value="KAL0487419.1"/>
    <property type="molecule type" value="Genomic_DNA"/>
</dbReference>
<feature type="domain" description="Teneurin NHL" evidence="4">
    <location>
        <begin position="246"/>
        <end position="411"/>
    </location>
</feature>
<dbReference type="InterPro" id="IPR000033">
    <property type="entry name" value="LDLR_classB_rpt"/>
</dbReference>
<dbReference type="AlphaFoldDB" id="A0AAW2ZDI8"/>
<dbReference type="SMART" id="SM00135">
    <property type="entry name" value="LY"/>
    <property type="match status" value="6"/>
</dbReference>
<sequence>MEMSIFAIMLYCLATVVGANSISNFVGEQEFRNGVKATSLIIFPIDLAIDGINNICYFTSLGRLLELNITSGTVTDSRYDNNVDGQGVAIDNINNLIYFADGSNYLVRVVNRTSGLISTFSGTGVKGYNGDNITATSASLSCPTGVAVDNINNLVYIADSDSYRIRVVNRTNGMISTFAGTGERGYNGDNIAATSASLSYPTGVAVDNVNNLVYIADKYNHRIRVVNRTNGMISTFAGTGVKGYNGDNITAISASLFYPAGVAVDNINNLVYIADTSNSRIRVVNRTSGMISTFAGASGVDGTDNNKASSASLNGPNRISIDNINNLVYIVDTYNYVVRVVDRSNNKMKTIVGTGYSRFCCDNEPYTYAALQDPEITAVDSINNLVYIADSGNHRIRVVNRTSGLMSTFAGTGVKGYNGDNITATSASLFYPAGVAVDNINNLVYIADTSNSRIRVVNRTSGMISTFAGTGERGYNGDNIAATSASLSYPTGVAVDNINNLVYIAD</sequence>
<evidence type="ECO:0000259" key="4">
    <source>
        <dbReference type="Pfam" id="PF25021"/>
    </source>
</evidence>
<feature type="chain" id="PRO_5043587662" description="Teneurin NHL domain-containing protein" evidence="3">
    <location>
        <begin position="20"/>
        <end position="506"/>
    </location>
</feature>
<reference evidence="5 6" key="1">
    <citation type="submission" date="2024-03" db="EMBL/GenBank/DDBJ databases">
        <title>The Acrasis kona genome and developmental transcriptomes reveal deep origins of eukaryotic multicellular pathways.</title>
        <authorList>
            <person name="Sheikh S."/>
            <person name="Fu C.-J."/>
            <person name="Brown M.W."/>
            <person name="Baldauf S.L."/>
        </authorList>
    </citation>
    <scope>NUCLEOTIDE SEQUENCE [LARGE SCALE GENOMIC DNA]</scope>
    <source>
        <strain evidence="5 6">ATCC MYA-3509</strain>
    </source>
</reference>
<feature type="domain" description="Teneurin NHL" evidence="4">
    <location>
        <begin position="418"/>
        <end position="506"/>
    </location>
</feature>
<gene>
    <name evidence="5" type="ORF">AKO1_015868</name>
</gene>
<dbReference type="InterPro" id="IPR056822">
    <property type="entry name" value="TEN_NHL"/>
</dbReference>
<dbReference type="Gene3D" id="2.120.10.30">
    <property type="entry name" value="TolB, C-terminal domain"/>
    <property type="match status" value="6"/>
</dbReference>
<dbReference type="InterPro" id="IPR011042">
    <property type="entry name" value="6-blade_b-propeller_TolB-like"/>
</dbReference>
<organism evidence="5 6">
    <name type="scientific">Acrasis kona</name>
    <dbReference type="NCBI Taxonomy" id="1008807"/>
    <lineage>
        <taxon>Eukaryota</taxon>
        <taxon>Discoba</taxon>
        <taxon>Heterolobosea</taxon>
        <taxon>Tetramitia</taxon>
        <taxon>Eutetramitia</taxon>
        <taxon>Acrasidae</taxon>
        <taxon>Acrasis</taxon>
    </lineage>
</organism>
<comment type="caution">
    <text evidence="5">The sequence shown here is derived from an EMBL/GenBank/DDBJ whole genome shotgun (WGS) entry which is preliminary data.</text>
</comment>
<name>A0AAW2ZDI8_9EUKA</name>
<dbReference type="PANTHER" id="PTHR46388:SF2">
    <property type="entry name" value="NHL REPEAT-CONTAINING PROTEIN 2"/>
    <property type="match status" value="1"/>
</dbReference>
<dbReference type="PROSITE" id="PS51125">
    <property type="entry name" value="NHL"/>
    <property type="match status" value="1"/>
</dbReference>
<dbReference type="SUPFAM" id="SSF101898">
    <property type="entry name" value="NHL repeat"/>
    <property type="match status" value="1"/>
</dbReference>
<dbReference type="Pfam" id="PF01436">
    <property type="entry name" value="NHL"/>
    <property type="match status" value="2"/>
</dbReference>
<dbReference type="InterPro" id="IPR001258">
    <property type="entry name" value="NHL_repeat"/>
</dbReference>
<proteinExistence type="predicted"/>